<organism evidence="3 4">
    <name type="scientific">Prymnesium parvum</name>
    <name type="common">Toxic golden alga</name>
    <dbReference type="NCBI Taxonomy" id="97485"/>
    <lineage>
        <taxon>Eukaryota</taxon>
        <taxon>Haptista</taxon>
        <taxon>Haptophyta</taxon>
        <taxon>Prymnesiophyceae</taxon>
        <taxon>Prymnesiales</taxon>
        <taxon>Prymnesiaceae</taxon>
        <taxon>Prymnesium</taxon>
    </lineage>
</organism>
<accession>A0AB34K6H0</accession>
<proteinExistence type="predicted"/>
<evidence type="ECO:0000313" key="3">
    <source>
        <dbReference type="EMBL" id="KAL1528878.1"/>
    </source>
</evidence>
<evidence type="ECO:0000313" key="4">
    <source>
        <dbReference type="Proteomes" id="UP001515480"/>
    </source>
</evidence>
<evidence type="ECO:0000256" key="2">
    <source>
        <dbReference type="SAM" id="SignalP"/>
    </source>
</evidence>
<gene>
    <name evidence="3" type="ORF">AB1Y20_010201</name>
</gene>
<evidence type="ECO:0000256" key="1">
    <source>
        <dbReference type="SAM" id="MobiDB-lite"/>
    </source>
</evidence>
<feature type="compositionally biased region" description="Basic and acidic residues" evidence="1">
    <location>
        <begin position="70"/>
        <end position="80"/>
    </location>
</feature>
<reference evidence="3 4" key="1">
    <citation type="journal article" date="2024" name="Science">
        <title>Giant polyketide synthase enzymes in the biosynthesis of giant marine polyether toxins.</title>
        <authorList>
            <person name="Fallon T.R."/>
            <person name="Shende V.V."/>
            <person name="Wierzbicki I.H."/>
            <person name="Pendleton A.L."/>
            <person name="Watervoot N.F."/>
            <person name="Auber R.P."/>
            <person name="Gonzalez D.J."/>
            <person name="Wisecaver J.H."/>
            <person name="Moore B.S."/>
        </authorList>
    </citation>
    <scope>NUCLEOTIDE SEQUENCE [LARGE SCALE GENOMIC DNA]</scope>
    <source>
        <strain evidence="3 4">12B1</strain>
    </source>
</reference>
<comment type="caution">
    <text evidence="3">The sequence shown here is derived from an EMBL/GenBank/DDBJ whole genome shotgun (WGS) entry which is preliminary data.</text>
</comment>
<dbReference type="Proteomes" id="UP001515480">
    <property type="component" value="Unassembled WGS sequence"/>
</dbReference>
<feature type="chain" id="PRO_5044341623" evidence="2">
    <location>
        <begin position="25"/>
        <end position="211"/>
    </location>
</feature>
<keyword evidence="4" id="KW-1185">Reference proteome</keyword>
<protein>
    <submittedName>
        <fullName evidence="3">Uncharacterized protein</fullName>
    </submittedName>
</protein>
<sequence>MSRAMCIGWLAMAATCTAVQPVHGRGVAHAPRPPAVRRSCRETVSMVSEMEWRKRQQLSDQARAAAAAEEDAKPVAREESPQPNLATSVDDMNFFGAIGGGKLTRESIKQSTKLSSPYILAEEALQEAVRRAGQLPPVDAMQLLQECIGNAYEANVSIQSPQMKVAAALLATLENAAAMRTDGPASDPYGEQLNQLFADEYSIPALDDDLQ</sequence>
<dbReference type="EMBL" id="JBGBPQ010000002">
    <property type="protein sequence ID" value="KAL1528878.1"/>
    <property type="molecule type" value="Genomic_DNA"/>
</dbReference>
<feature type="region of interest" description="Disordered" evidence="1">
    <location>
        <begin position="53"/>
        <end position="88"/>
    </location>
</feature>
<dbReference type="AlphaFoldDB" id="A0AB34K6H0"/>
<keyword evidence="2" id="KW-0732">Signal</keyword>
<feature type="signal peptide" evidence="2">
    <location>
        <begin position="1"/>
        <end position="24"/>
    </location>
</feature>
<name>A0AB34K6H0_PRYPA</name>